<dbReference type="InterPro" id="IPR036271">
    <property type="entry name" value="Tet_transcr_reg_TetR-rel_C_sf"/>
</dbReference>
<evidence type="ECO:0000313" key="6">
    <source>
        <dbReference type="EMBL" id="TDN43833.1"/>
    </source>
</evidence>
<evidence type="ECO:0000256" key="4">
    <source>
        <dbReference type="PROSITE-ProRule" id="PRU00335"/>
    </source>
</evidence>
<dbReference type="AlphaFoldDB" id="A0A4R6DGZ3"/>
<dbReference type="PANTHER" id="PTHR47506">
    <property type="entry name" value="TRANSCRIPTIONAL REGULATORY PROTEIN"/>
    <property type="match status" value="1"/>
</dbReference>
<gene>
    <name evidence="6" type="ORF">EDF64_1066</name>
</gene>
<feature type="domain" description="HTH tetR-type" evidence="5">
    <location>
        <begin position="18"/>
        <end position="78"/>
    </location>
</feature>
<keyword evidence="1" id="KW-0805">Transcription regulation</keyword>
<evidence type="ECO:0000256" key="3">
    <source>
        <dbReference type="ARBA" id="ARBA00023163"/>
    </source>
</evidence>
<keyword evidence="3" id="KW-0804">Transcription</keyword>
<name>A0A4R6DGZ3_9MICO</name>
<sequence length="221" mass="23520">MRPEHAPKTLRRTTPKGLATRNRIVTTAADLMLTRGVAGTTLDDIGAAATVGRSQMYHYFADKGELVRDVVRQQTDAIIAHQGPDYGDLTTWDAWQRWRDRAVADADAGDCVGGCPLGSLGTELAERDVDARDLVAAGFARWEQGFRDGIAAMRDRGLLDAAADPHALATGVMVALQGGLLLAQVQRDVRPLAIGLDTAVAAIRRHATDARVADAPATGVS</sequence>
<evidence type="ECO:0000256" key="1">
    <source>
        <dbReference type="ARBA" id="ARBA00023015"/>
    </source>
</evidence>
<evidence type="ECO:0000259" key="5">
    <source>
        <dbReference type="PROSITE" id="PS50977"/>
    </source>
</evidence>
<dbReference type="InterPro" id="IPR054156">
    <property type="entry name" value="YxaF_TetR_C"/>
</dbReference>
<dbReference type="GO" id="GO:0003677">
    <property type="term" value="F:DNA binding"/>
    <property type="evidence" value="ECO:0007669"/>
    <property type="project" value="UniProtKB-UniRule"/>
</dbReference>
<proteinExistence type="predicted"/>
<keyword evidence="2 4" id="KW-0238">DNA-binding</keyword>
<comment type="caution">
    <text evidence="6">The sequence shown here is derived from an EMBL/GenBank/DDBJ whole genome shotgun (WGS) entry which is preliminary data.</text>
</comment>
<dbReference type="SUPFAM" id="SSF46689">
    <property type="entry name" value="Homeodomain-like"/>
    <property type="match status" value="1"/>
</dbReference>
<dbReference type="EMBL" id="SNVW01000006">
    <property type="protein sequence ID" value="TDN43833.1"/>
    <property type="molecule type" value="Genomic_DNA"/>
</dbReference>
<protein>
    <submittedName>
        <fullName evidence="6">TetR family transcriptional regulator</fullName>
    </submittedName>
</protein>
<dbReference type="Proteomes" id="UP000295764">
    <property type="component" value="Unassembled WGS sequence"/>
</dbReference>
<dbReference type="SUPFAM" id="SSF48498">
    <property type="entry name" value="Tetracyclin repressor-like, C-terminal domain"/>
    <property type="match status" value="1"/>
</dbReference>
<dbReference type="OrthoDB" id="4567939at2"/>
<dbReference type="Pfam" id="PF00440">
    <property type="entry name" value="TetR_N"/>
    <property type="match status" value="1"/>
</dbReference>
<dbReference type="InterPro" id="IPR001647">
    <property type="entry name" value="HTH_TetR"/>
</dbReference>
<evidence type="ECO:0000313" key="7">
    <source>
        <dbReference type="Proteomes" id="UP000295764"/>
    </source>
</evidence>
<dbReference type="PROSITE" id="PS50977">
    <property type="entry name" value="HTH_TETR_2"/>
    <property type="match status" value="1"/>
</dbReference>
<dbReference type="Pfam" id="PF21993">
    <property type="entry name" value="TetR_C_13_2"/>
    <property type="match status" value="1"/>
</dbReference>
<dbReference type="Gene3D" id="1.10.357.10">
    <property type="entry name" value="Tetracycline Repressor, domain 2"/>
    <property type="match status" value="1"/>
</dbReference>
<dbReference type="PANTHER" id="PTHR47506:SF1">
    <property type="entry name" value="HTH-TYPE TRANSCRIPTIONAL REGULATOR YJDC"/>
    <property type="match status" value="1"/>
</dbReference>
<dbReference type="InterPro" id="IPR009057">
    <property type="entry name" value="Homeodomain-like_sf"/>
</dbReference>
<organism evidence="6 7">
    <name type="scientific">Curtobacterium flaccumfaciens</name>
    <dbReference type="NCBI Taxonomy" id="2035"/>
    <lineage>
        <taxon>Bacteria</taxon>
        <taxon>Bacillati</taxon>
        <taxon>Actinomycetota</taxon>
        <taxon>Actinomycetes</taxon>
        <taxon>Micrococcales</taxon>
        <taxon>Microbacteriaceae</taxon>
        <taxon>Curtobacterium</taxon>
    </lineage>
</organism>
<accession>A0A4R6DGZ3</accession>
<reference evidence="6 7" key="1">
    <citation type="submission" date="2019-03" db="EMBL/GenBank/DDBJ databases">
        <title>Genomic analyses of the natural microbiome of Caenorhabditis elegans.</title>
        <authorList>
            <person name="Samuel B."/>
        </authorList>
    </citation>
    <scope>NUCLEOTIDE SEQUENCE [LARGE SCALE GENOMIC DNA]</scope>
    <source>
        <strain evidence="6 7">JUb65</strain>
    </source>
</reference>
<dbReference type="RefSeq" id="WP_133519838.1">
    <property type="nucleotide sequence ID" value="NZ_SNVW01000006.1"/>
</dbReference>
<evidence type="ECO:0000256" key="2">
    <source>
        <dbReference type="ARBA" id="ARBA00023125"/>
    </source>
</evidence>
<feature type="DNA-binding region" description="H-T-H motif" evidence="4">
    <location>
        <begin position="41"/>
        <end position="60"/>
    </location>
</feature>